<feature type="domain" description="HTH marR-type" evidence="1">
    <location>
        <begin position="11"/>
        <end position="145"/>
    </location>
</feature>
<evidence type="ECO:0000313" key="3">
    <source>
        <dbReference type="Proteomes" id="UP000326702"/>
    </source>
</evidence>
<evidence type="ECO:0000259" key="1">
    <source>
        <dbReference type="PROSITE" id="PS50995"/>
    </source>
</evidence>
<dbReference type="RefSeq" id="WP_036955362.1">
    <property type="nucleotide sequence ID" value="NZ_BAABIH010000014.1"/>
</dbReference>
<dbReference type="GO" id="GO:0006950">
    <property type="term" value="P:response to stress"/>
    <property type="evidence" value="ECO:0007669"/>
    <property type="project" value="TreeGrafter"/>
</dbReference>
<protein>
    <recommendedName>
        <fullName evidence="1">HTH marR-type domain-containing protein</fullName>
    </recommendedName>
</protein>
<name>A0A5P9QG12_9MICO</name>
<reference evidence="2 3" key="1">
    <citation type="submission" date="2019-10" db="EMBL/GenBank/DDBJ databases">
        <title>Genome sequence of Luteimicrobium xylanilyticum HY-24.</title>
        <authorList>
            <person name="Kim D.Y."/>
            <person name="Park H.-Y."/>
        </authorList>
    </citation>
    <scope>NUCLEOTIDE SEQUENCE [LARGE SCALE GENOMIC DNA]</scope>
    <source>
        <strain evidence="2 3">HY-24</strain>
    </source>
</reference>
<dbReference type="InterPro" id="IPR039422">
    <property type="entry name" value="MarR/SlyA-like"/>
</dbReference>
<gene>
    <name evidence="2" type="ORF">KDY119_03735</name>
</gene>
<sequence>MHDSSDQQQPTDDLVTALLTASRVLVGVSARSLSDVEGAVSLTQFRMLVVLERSPGTNLAGLAKSLGVNASTALRMVDRLVTAGCVERHDNPGNRREVVLTLSAHGRGIVADVTDRRRAEIAKIVSAMSTRERAGLVAALQAFADAADEPDPATSGGLAALGW</sequence>
<dbReference type="GO" id="GO:0003700">
    <property type="term" value="F:DNA-binding transcription factor activity"/>
    <property type="evidence" value="ECO:0007669"/>
    <property type="project" value="InterPro"/>
</dbReference>
<dbReference type="SMART" id="SM00347">
    <property type="entry name" value="HTH_MARR"/>
    <property type="match status" value="1"/>
</dbReference>
<dbReference type="Gene3D" id="1.10.10.10">
    <property type="entry name" value="Winged helix-like DNA-binding domain superfamily/Winged helix DNA-binding domain"/>
    <property type="match status" value="1"/>
</dbReference>
<dbReference type="InterPro" id="IPR036390">
    <property type="entry name" value="WH_DNA-bd_sf"/>
</dbReference>
<dbReference type="SUPFAM" id="SSF46785">
    <property type="entry name" value="Winged helix' DNA-binding domain"/>
    <property type="match status" value="1"/>
</dbReference>
<organism evidence="2 3">
    <name type="scientific">Luteimicrobium xylanilyticum</name>
    <dbReference type="NCBI Taxonomy" id="1133546"/>
    <lineage>
        <taxon>Bacteria</taxon>
        <taxon>Bacillati</taxon>
        <taxon>Actinomycetota</taxon>
        <taxon>Actinomycetes</taxon>
        <taxon>Micrococcales</taxon>
        <taxon>Luteimicrobium</taxon>
    </lineage>
</organism>
<keyword evidence="3" id="KW-1185">Reference proteome</keyword>
<dbReference type="KEGG" id="lxl:KDY119_03735"/>
<dbReference type="InterPro" id="IPR036388">
    <property type="entry name" value="WH-like_DNA-bd_sf"/>
</dbReference>
<dbReference type="PANTHER" id="PTHR33164">
    <property type="entry name" value="TRANSCRIPTIONAL REGULATOR, MARR FAMILY"/>
    <property type="match status" value="1"/>
</dbReference>
<dbReference type="AlphaFoldDB" id="A0A5P9QG12"/>
<dbReference type="Pfam" id="PF01047">
    <property type="entry name" value="MarR"/>
    <property type="match status" value="1"/>
</dbReference>
<evidence type="ECO:0000313" key="2">
    <source>
        <dbReference type="EMBL" id="QFV00200.1"/>
    </source>
</evidence>
<dbReference type="PANTHER" id="PTHR33164:SF94">
    <property type="entry name" value="TRANSCRIPTIONAL REGULATORY PROTEIN-RELATED"/>
    <property type="match status" value="1"/>
</dbReference>
<dbReference type="OrthoDB" id="3573114at2"/>
<dbReference type="PROSITE" id="PS50995">
    <property type="entry name" value="HTH_MARR_2"/>
    <property type="match status" value="1"/>
</dbReference>
<accession>A0A5P9QG12</accession>
<dbReference type="InterPro" id="IPR000835">
    <property type="entry name" value="HTH_MarR-typ"/>
</dbReference>
<dbReference type="EMBL" id="CP045529">
    <property type="protein sequence ID" value="QFV00200.1"/>
    <property type="molecule type" value="Genomic_DNA"/>
</dbReference>
<proteinExistence type="predicted"/>
<dbReference type="Proteomes" id="UP000326702">
    <property type="component" value="Chromosome"/>
</dbReference>